<sequence length="82" mass="8759">MIFFLPSLTHSSFDSGITTSLLSSSSSFRLAVAPGLPGNAWGADASVLFLPAGQRLIVGLASPNFATMRTVHRHYAEVRKPK</sequence>
<evidence type="ECO:0000313" key="2">
    <source>
        <dbReference type="Proteomes" id="UP000784294"/>
    </source>
</evidence>
<accession>A0A3S5BE74</accession>
<proteinExistence type="predicted"/>
<comment type="caution">
    <text evidence="1">The sequence shown here is derived from an EMBL/GenBank/DDBJ whole genome shotgun (WGS) entry which is preliminary data.</text>
</comment>
<protein>
    <submittedName>
        <fullName evidence="1">Uncharacterized protein</fullName>
    </submittedName>
</protein>
<organism evidence="1 2">
    <name type="scientific">Protopolystoma xenopodis</name>
    <dbReference type="NCBI Taxonomy" id="117903"/>
    <lineage>
        <taxon>Eukaryota</taxon>
        <taxon>Metazoa</taxon>
        <taxon>Spiralia</taxon>
        <taxon>Lophotrochozoa</taxon>
        <taxon>Platyhelminthes</taxon>
        <taxon>Monogenea</taxon>
        <taxon>Polyopisthocotylea</taxon>
        <taxon>Polystomatidea</taxon>
        <taxon>Polystomatidae</taxon>
        <taxon>Protopolystoma</taxon>
    </lineage>
</organism>
<evidence type="ECO:0000313" key="1">
    <source>
        <dbReference type="EMBL" id="VEL42070.1"/>
    </source>
</evidence>
<name>A0A3S5BE74_9PLAT</name>
<reference evidence="1" key="1">
    <citation type="submission" date="2018-11" db="EMBL/GenBank/DDBJ databases">
        <authorList>
            <consortium name="Pathogen Informatics"/>
        </authorList>
    </citation>
    <scope>NUCLEOTIDE SEQUENCE</scope>
</reference>
<dbReference type="AlphaFoldDB" id="A0A3S5BE74"/>
<dbReference type="Proteomes" id="UP000784294">
    <property type="component" value="Unassembled WGS sequence"/>
</dbReference>
<keyword evidence="2" id="KW-1185">Reference proteome</keyword>
<dbReference type="EMBL" id="CAAALY010272440">
    <property type="protein sequence ID" value="VEL42070.1"/>
    <property type="molecule type" value="Genomic_DNA"/>
</dbReference>
<gene>
    <name evidence="1" type="ORF">PXEA_LOCUS35510</name>
</gene>